<protein>
    <recommendedName>
        <fullName evidence="7">PPM-type phosphatase domain-containing protein</fullName>
    </recommendedName>
</protein>
<evidence type="ECO:0000256" key="1">
    <source>
        <dbReference type="ARBA" id="ARBA00004170"/>
    </source>
</evidence>
<dbReference type="InterPro" id="IPR000222">
    <property type="entry name" value="PP2C_BS"/>
</dbReference>
<keyword evidence="3 5" id="KW-0378">Hydrolase</keyword>
<dbReference type="PROSITE" id="PS51746">
    <property type="entry name" value="PPM_2"/>
    <property type="match status" value="1"/>
</dbReference>
<evidence type="ECO:0000256" key="5">
    <source>
        <dbReference type="RuleBase" id="RU003465"/>
    </source>
</evidence>
<keyword evidence="2" id="KW-0479">Metal-binding</keyword>
<dbReference type="InterPro" id="IPR036457">
    <property type="entry name" value="PPM-type-like_dom_sf"/>
</dbReference>
<comment type="similarity">
    <text evidence="5">Belongs to the PP2C family.</text>
</comment>
<accession>A0A7S2V900</accession>
<sequence length="432" mass="48360">MAAKYAKIGVSLWSYHNPREDRTYSHHRTLNSKISPHNTHGWREMRSCISRMFSSVAQAESAQSQEGHWFPHRHILGTSPISAPVELNWSNFATYDANYPIEDRHFVAKMTGGHIFASVFDGHGGWQAAEYAQRHLEEYLEAELAHCATHPGQPLCDSQVQGALSRAFERVERGFITLIHQSFNAGFGAVARVGTCALVALVRGERIFIANAGDCRAVLGRRQHKNGRIPGITHVPVALSSDHNCREPKEQLKLRKWHPAEDNVFVCKRPDSCYVKGCLQPTRSIGDAYLKYPEFNGPPGQPAGVERHKSRGRHIPPPYTPPYITARPEVTCHMRRTAEDDFLILASDGLWDYLDNQEAVAIVAQGIAEGDEDLGQRLVSAVLQEAAKAQGMTVDQLRKVPVGRQRRRLHDDITVVVIRLDKEAQQRAAPIQ</sequence>
<dbReference type="GO" id="GO:0046872">
    <property type="term" value="F:metal ion binding"/>
    <property type="evidence" value="ECO:0007669"/>
    <property type="project" value="UniProtKB-KW"/>
</dbReference>
<dbReference type="AlphaFoldDB" id="A0A7S2V900"/>
<feature type="domain" description="PPM-type phosphatase" evidence="7">
    <location>
        <begin position="77"/>
        <end position="420"/>
    </location>
</feature>
<dbReference type="InterPro" id="IPR001932">
    <property type="entry name" value="PPM-type_phosphatase-like_dom"/>
</dbReference>
<dbReference type="PROSITE" id="PS01032">
    <property type="entry name" value="PPM_1"/>
    <property type="match status" value="1"/>
</dbReference>
<name>A0A7S2V900_9STRA</name>
<dbReference type="SUPFAM" id="SSF81606">
    <property type="entry name" value="PP2C-like"/>
    <property type="match status" value="1"/>
</dbReference>
<dbReference type="SMART" id="SM00331">
    <property type="entry name" value="PP2C_SIG"/>
    <property type="match status" value="1"/>
</dbReference>
<dbReference type="CDD" id="cd00143">
    <property type="entry name" value="PP2Cc"/>
    <property type="match status" value="1"/>
</dbReference>
<dbReference type="SMART" id="SM00332">
    <property type="entry name" value="PP2Cc"/>
    <property type="match status" value="1"/>
</dbReference>
<evidence type="ECO:0000256" key="2">
    <source>
        <dbReference type="ARBA" id="ARBA00022723"/>
    </source>
</evidence>
<proteinExistence type="inferred from homology"/>
<organism evidence="8">
    <name type="scientific">Fibrocapsa japonica</name>
    <dbReference type="NCBI Taxonomy" id="94617"/>
    <lineage>
        <taxon>Eukaryota</taxon>
        <taxon>Sar</taxon>
        <taxon>Stramenopiles</taxon>
        <taxon>Ochrophyta</taxon>
        <taxon>Raphidophyceae</taxon>
        <taxon>Chattonellales</taxon>
        <taxon>Chattonellaceae</taxon>
        <taxon>Fibrocapsa</taxon>
    </lineage>
</organism>
<dbReference type="Pfam" id="PF00481">
    <property type="entry name" value="PP2C"/>
    <property type="match status" value="1"/>
</dbReference>
<comment type="subcellular location">
    <subcellularLocation>
        <location evidence="1">Membrane</location>
        <topology evidence="1">Peripheral membrane protein</topology>
    </subcellularLocation>
</comment>
<keyword evidence="4 5" id="KW-0904">Protein phosphatase</keyword>
<feature type="region of interest" description="Disordered" evidence="6">
    <location>
        <begin position="296"/>
        <end position="323"/>
    </location>
</feature>
<gene>
    <name evidence="8" type="ORF">FJAP1339_LOCUS11814</name>
</gene>
<evidence type="ECO:0000313" key="8">
    <source>
        <dbReference type="EMBL" id="CAD9874441.1"/>
    </source>
</evidence>
<dbReference type="EMBL" id="HBHR01023025">
    <property type="protein sequence ID" value="CAD9874441.1"/>
    <property type="molecule type" value="Transcribed_RNA"/>
</dbReference>
<evidence type="ECO:0000256" key="3">
    <source>
        <dbReference type="ARBA" id="ARBA00022801"/>
    </source>
</evidence>
<dbReference type="GO" id="GO:0016020">
    <property type="term" value="C:membrane"/>
    <property type="evidence" value="ECO:0007669"/>
    <property type="project" value="UniProtKB-SubCell"/>
</dbReference>
<evidence type="ECO:0000256" key="4">
    <source>
        <dbReference type="ARBA" id="ARBA00022912"/>
    </source>
</evidence>
<dbReference type="GO" id="GO:0004722">
    <property type="term" value="F:protein serine/threonine phosphatase activity"/>
    <property type="evidence" value="ECO:0007669"/>
    <property type="project" value="InterPro"/>
</dbReference>
<reference evidence="8" key="1">
    <citation type="submission" date="2021-01" db="EMBL/GenBank/DDBJ databases">
        <authorList>
            <person name="Corre E."/>
            <person name="Pelletier E."/>
            <person name="Niang G."/>
            <person name="Scheremetjew M."/>
            <person name="Finn R."/>
            <person name="Kale V."/>
            <person name="Holt S."/>
            <person name="Cochrane G."/>
            <person name="Meng A."/>
            <person name="Brown T."/>
            <person name="Cohen L."/>
        </authorList>
    </citation>
    <scope>NUCLEOTIDE SEQUENCE</scope>
    <source>
        <strain evidence="8">CCMP1661</strain>
    </source>
</reference>
<evidence type="ECO:0000259" key="7">
    <source>
        <dbReference type="PROSITE" id="PS51746"/>
    </source>
</evidence>
<dbReference type="Gene3D" id="3.60.40.10">
    <property type="entry name" value="PPM-type phosphatase domain"/>
    <property type="match status" value="1"/>
</dbReference>
<dbReference type="PANTHER" id="PTHR47992">
    <property type="entry name" value="PROTEIN PHOSPHATASE"/>
    <property type="match status" value="1"/>
</dbReference>
<dbReference type="InterPro" id="IPR015655">
    <property type="entry name" value="PP2C"/>
</dbReference>
<evidence type="ECO:0000256" key="6">
    <source>
        <dbReference type="SAM" id="MobiDB-lite"/>
    </source>
</evidence>